<dbReference type="Pfam" id="PF00258">
    <property type="entry name" value="Flavodoxin_1"/>
    <property type="match status" value="1"/>
</dbReference>
<dbReference type="PROSITE" id="PS51384">
    <property type="entry name" value="FAD_FR"/>
    <property type="match status" value="1"/>
</dbReference>
<dbReference type="Proteomes" id="UP000293360">
    <property type="component" value="Unassembled WGS sequence"/>
</dbReference>
<feature type="domain" description="Flavodoxin-like" evidence="8">
    <location>
        <begin position="92"/>
        <end position="237"/>
    </location>
</feature>
<comment type="caution">
    <text evidence="10">The sequence shown here is derived from an EMBL/GenBank/DDBJ whole genome shotgun (WGS) entry which is preliminary data.</text>
</comment>
<dbReference type="InterPro" id="IPR008254">
    <property type="entry name" value="Flavodoxin/NO_synth"/>
</dbReference>
<dbReference type="PROSITE" id="PS50902">
    <property type="entry name" value="FLAVODOXIN_LIKE"/>
    <property type="match status" value="1"/>
</dbReference>
<sequence length="445" mass="49078">MESKFLQHETLHVDALRLLRQLAPSTFVDALALAAISFTLCAYLLRGYAWERPDPHQHLWFERPQAAGVEGCSGKATTRNITEKAQELGKDVIIFWGSQSGTAESFANRLAQELPRRFPLKAMAVDLSDYDPDTIALLPPTKIAVFILATYGEGDPSDNACSFCDWLARIKENTLSSLRYAAFGLGNSDYQHYNRVVDRVTAGLARCGAESLMPVGKADASSGTTEEDFLSWKENLCDVFRERLGFAESSGGLETRHELAFKVVEDDSLDLSDLHTGQPVHVPDSGKSGSNSQIRPLKIKGSRELFTSSSRNCLHIEFDISSAPELTYKTGDHLAIWPINPDQEVDRLLTILGLSEKRATPILISALDPAIKVKIPSPTRIDALFRYYLEVGAPVSRDSLQGLASFAPSPATKEFLLSISRDRDTFADFTSRTHATLKHNLTTCA</sequence>
<name>A0A4Q4TAP3_9PEZI</name>
<evidence type="ECO:0000256" key="1">
    <source>
        <dbReference type="ARBA" id="ARBA00001917"/>
    </source>
</evidence>
<evidence type="ECO:0008006" key="12">
    <source>
        <dbReference type="Google" id="ProtNLM"/>
    </source>
</evidence>
<dbReference type="PANTHER" id="PTHR19384">
    <property type="entry name" value="NITRIC OXIDE SYNTHASE-RELATED"/>
    <property type="match status" value="1"/>
</dbReference>
<dbReference type="SUPFAM" id="SSF52218">
    <property type="entry name" value="Flavoproteins"/>
    <property type="match status" value="1"/>
</dbReference>
<feature type="domain" description="FAD-binding FR-type" evidence="9">
    <location>
        <begin position="292"/>
        <end position="409"/>
    </location>
</feature>
<proteinExistence type="predicted"/>
<evidence type="ECO:0000256" key="7">
    <source>
        <dbReference type="ARBA" id="ARBA00023002"/>
    </source>
</evidence>
<dbReference type="SUPFAM" id="SSF63380">
    <property type="entry name" value="Riboflavin synthase domain-like"/>
    <property type="match status" value="1"/>
</dbReference>
<dbReference type="InterPro" id="IPR023173">
    <property type="entry name" value="NADPH_Cyt_P450_Rdtase_alpha"/>
</dbReference>
<comment type="cofactor">
    <cofactor evidence="1">
        <name>FMN</name>
        <dbReference type="ChEBI" id="CHEBI:58210"/>
    </cofactor>
</comment>
<keyword evidence="11" id="KW-1185">Reference proteome</keyword>
<dbReference type="OrthoDB" id="1856718at2759"/>
<evidence type="ECO:0000256" key="2">
    <source>
        <dbReference type="ARBA" id="ARBA00001974"/>
    </source>
</evidence>
<keyword evidence="6" id="KW-0521">NADP</keyword>
<evidence type="ECO:0000259" key="8">
    <source>
        <dbReference type="PROSITE" id="PS50902"/>
    </source>
</evidence>
<dbReference type="GO" id="GO:0010181">
    <property type="term" value="F:FMN binding"/>
    <property type="evidence" value="ECO:0007669"/>
    <property type="project" value="InterPro"/>
</dbReference>
<dbReference type="InterPro" id="IPR017927">
    <property type="entry name" value="FAD-bd_FR_type"/>
</dbReference>
<keyword evidence="3" id="KW-0285">Flavoprotein</keyword>
<keyword evidence="7" id="KW-0560">Oxidoreductase</keyword>
<evidence type="ECO:0000313" key="10">
    <source>
        <dbReference type="EMBL" id="RYP03675.1"/>
    </source>
</evidence>
<organism evidence="10 11">
    <name type="scientific">Monosporascus ibericus</name>
    <dbReference type="NCBI Taxonomy" id="155417"/>
    <lineage>
        <taxon>Eukaryota</taxon>
        <taxon>Fungi</taxon>
        <taxon>Dikarya</taxon>
        <taxon>Ascomycota</taxon>
        <taxon>Pezizomycotina</taxon>
        <taxon>Sordariomycetes</taxon>
        <taxon>Xylariomycetidae</taxon>
        <taxon>Xylariales</taxon>
        <taxon>Xylariales incertae sedis</taxon>
        <taxon>Monosporascus</taxon>
    </lineage>
</organism>
<dbReference type="STRING" id="155417.A0A4Q4TAP3"/>
<evidence type="ECO:0000256" key="5">
    <source>
        <dbReference type="ARBA" id="ARBA00022827"/>
    </source>
</evidence>
<evidence type="ECO:0000313" key="11">
    <source>
        <dbReference type="Proteomes" id="UP000293360"/>
    </source>
</evidence>
<evidence type="ECO:0000256" key="3">
    <source>
        <dbReference type="ARBA" id="ARBA00022630"/>
    </source>
</evidence>
<protein>
    <recommendedName>
        <fullName evidence="12">Flavodoxin-like domain-containing protein</fullName>
    </recommendedName>
</protein>
<keyword evidence="4" id="KW-0288">FMN</keyword>
<dbReference type="PRINTS" id="PR00369">
    <property type="entry name" value="FLAVODOXIN"/>
</dbReference>
<evidence type="ECO:0000259" key="9">
    <source>
        <dbReference type="PROSITE" id="PS51384"/>
    </source>
</evidence>
<dbReference type="InterPro" id="IPR003097">
    <property type="entry name" value="CysJ-like_FAD-binding"/>
</dbReference>
<dbReference type="GO" id="GO:0005829">
    <property type="term" value="C:cytosol"/>
    <property type="evidence" value="ECO:0007669"/>
    <property type="project" value="TreeGrafter"/>
</dbReference>
<dbReference type="AlphaFoldDB" id="A0A4Q4TAP3"/>
<comment type="cofactor">
    <cofactor evidence="2">
        <name>FAD</name>
        <dbReference type="ChEBI" id="CHEBI:57692"/>
    </cofactor>
</comment>
<dbReference type="EMBL" id="QJNU01000248">
    <property type="protein sequence ID" value="RYP03675.1"/>
    <property type="molecule type" value="Genomic_DNA"/>
</dbReference>
<dbReference type="Pfam" id="PF00667">
    <property type="entry name" value="FAD_binding_1"/>
    <property type="match status" value="1"/>
</dbReference>
<keyword evidence="5" id="KW-0274">FAD</keyword>
<dbReference type="Gene3D" id="3.40.50.360">
    <property type="match status" value="1"/>
</dbReference>
<reference evidence="10 11" key="1">
    <citation type="submission" date="2018-06" db="EMBL/GenBank/DDBJ databases">
        <title>Complete Genomes of Monosporascus.</title>
        <authorList>
            <person name="Robinson A.J."/>
            <person name="Natvig D.O."/>
        </authorList>
    </citation>
    <scope>NUCLEOTIDE SEQUENCE [LARGE SCALE GENOMIC DNA]</scope>
    <source>
        <strain evidence="10 11">CBS 110550</strain>
    </source>
</reference>
<dbReference type="InterPro" id="IPR029039">
    <property type="entry name" value="Flavoprotein-like_sf"/>
</dbReference>
<evidence type="ECO:0000256" key="4">
    <source>
        <dbReference type="ARBA" id="ARBA00022643"/>
    </source>
</evidence>
<gene>
    <name evidence="10" type="ORF">DL764_004980</name>
</gene>
<accession>A0A4Q4TAP3</accession>
<dbReference type="PANTHER" id="PTHR19384:SF108">
    <property type="entry name" value="NADPH--CYTOCHROME P450 REDUCTASE"/>
    <property type="match status" value="1"/>
</dbReference>
<dbReference type="InterPro" id="IPR001094">
    <property type="entry name" value="Flavdoxin-like"/>
</dbReference>
<dbReference type="InterPro" id="IPR017938">
    <property type="entry name" value="Riboflavin_synthase-like_b-brl"/>
</dbReference>
<dbReference type="GO" id="GO:0003958">
    <property type="term" value="F:NADPH-hemoprotein reductase activity"/>
    <property type="evidence" value="ECO:0007669"/>
    <property type="project" value="TreeGrafter"/>
</dbReference>
<dbReference type="GO" id="GO:0050660">
    <property type="term" value="F:flavin adenine dinucleotide binding"/>
    <property type="evidence" value="ECO:0007669"/>
    <property type="project" value="TreeGrafter"/>
</dbReference>
<dbReference type="Gene3D" id="1.20.990.10">
    <property type="entry name" value="NADPH-cytochrome p450 Reductase, Chain A, domain 3"/>
    <property type="match status" value="1"/>
</dbReference>
<dbReference type="FunFam" id="3.40.50.360:FF:000036">
    <property type="entry name" value="NADPH--cytochrome P450 reductase"/>
    <property type="match status" value="1"/>
</dbReference>
<evidence type="ECO:0000256" key="6">
    <source>
        <dbReference type="ARBA" id="ARBA00022857"/>
    </source>
</evidence>